<dbReference type="WBParaSite" id="HPLM_0000474401-mRNA-1">
    <property type="protein sequence ID" value="HPLM_0000474401-mRNA-1"/>
    <property type="gene ID" value="HPLM_0000474401"/>
</dbReference>
<accession>A0A0N4W4D3</accession>
<keyword evidence="2" id="KW-1185">Reference proteome</keyword>
<dbReference type="InterPro" id="IPR036811">
    <property type="entry name" value="Ubol_cytC_Rdtase_hinge_dom_sf"/>
</dbReference>
<evidence type="ECO:0000313" key="1">
    <source>
        <dbReference type="EMBL" id="VDO23902.1"/>
    </source>
</evidence>
<dbReference type="EMBL" id="UZAF01016243">
    <property type="protein sequence ID" value="VDO23902.1"/>
    <property type="molecule type" value="Genomic_DNA"/>
</dbReference>
<reference evidence="1 2" key="2">
    <citation type="submission" date="2018-11" db="EMBL/GenBank/DDBJ databases">
        <authorList>
            <consortium name="Pathogen Informatics"/>
        </authorList>
    </citation>
    <scope>NUCLEOTIDE SEQUENCE [LARGE SCALE GENOMIC DNA]</scope>
    <source>
        <strain evidence="1 2">MHpl1</strain>
    </source>
</reference>
<sequence>MKEHNEPLEENVDQLTQWRERCADHVSDLKSMLDECNDRVNSRTNTEETCHQVLSCVQKCHLCMCKYMKEWGNGSSRTNERLKRNYCTENSTTAMTLITHRNALPTFKPVYRFYMLNSPVEFSHVEREDRGIKCFTYNRVL</sequence>
<gene>
    <name evidence="1" type="ORF">HPLM_LOCUS4736</name>
</gene>
<dbReference type="Proteomes" id="UP000268014">
    <property type="component" value="Unassembled WGS sequence"/>
</dbReference>
<dbReference type="STRING" id="6290.A0A0N4W4D3"/>
<dbReference type="Gene3D" id="1.10.287.20">
    <property type="entry name" value="Ubiquinol-cytochrome C reductase hinge domain"/>
    <property type="match status" value="1"/>
</dbReference>
<dbReference type="OrthoDB" id="405848at2759"/>
<protein>
    <submittedName>
        <fullName evidence="3">UCR_hinge domain-containing protein</fullName>
    </submittedName>
</protein>
<name>A0A0N4W4D3_HAEPC</name>
<dbReference type="AlphaFoldDB" id="A0A0N4W4D3"/>
<reference evidence="3" key="1">
    <citation type="submission" date="2017-02" db="UniProtKB">
        <authorList>
            <consortium name="WormBaseParasite"/>
        </authorList>
    </citation>
    <scope>IDENTIFICATION</scope>
</reference>
<dbReference type="SUPFAM" id="SSF81531">
    <property type="entry name" value="Non-heme 11 kDa protein of cytochrome bc1 complex (Ubiquinol-cytochrome c reductase)"/>
    <property type="match status" value="1"/>
</dbReference>
<evidence type="ECO:0000313" key="3">
    <source>
        <dbReference type="WBParaSite" id="HPLM_0000474401-mRNA-1"/>
    </source>
</evidence>
<organism evidence="3">
    <name type="scientific">Haemonchus placei</name>
    <name type="common">Barber's pole worm</name>
    <dbReference type="NCBI Taxonomy" id="6290"/>
    <lineage>
        <taxon>Eukaryota</taxon>
        <taxon>Metazoa</taxon>
        <taxon>Ecdysozoa</taxon>
        <taxon>Nematoda</taxon>
        <taxon>Chromadorea</taxon>
        <taxon>Rhabditida</taxon>
        <taxon>Rhabditina</taxon>
        <taxon>Rhabditomorpha</taxon>
        <taxon>Strongyloidea</taxon>
        <taxon>Trichostrongylidae</taxon>
        <taxon>Haemonchus</taxon>
    </lineage>
</organism>
<evidence type="ECO:0000313" key="2">
    <source>
        <dbReference type="Proteomes" id="UP000268014"/>
    </source>
</evidence>
<proteinExistence type="predicted"/>